<dbReference type="EMBL" id="BARS01031471">
    <property type="protein sequence ID" value="GAG18508.1"/>
    <property type="molecule type" value="Genomic_DNA"/>
</dbReference>
<comment type="caution">
    <text evidence="1">The sequence shown here is derived from an EMBL/GenBank/DDBJ whole genome shotgun (WGS) entry which is preliminary data.</text>
</comment>
<evidence type="ECO:0000313" key="1">
    <source>
        <dbReference type="EMBL" id="GAG18508.1"/>
    </source>
</evidence>
<accession>X0W1K4</accession>
<reference evidence="1" key="1">
    <citation type="journal article" date="2014" name="Front. Microbiol.">
        <title>High frequency of phylogenetically diverse reductive dehalogenase-homologous genes in deep subseafloor sedimentary metagenomes.</title>
        <authorList>
            <person name="Kawai M."/>
            <person name="Futagami T."/>
            <person name="Toyoda A."/>
            <person name="Takaki Y."/>
            <person name="Nishi S."/>
            <person name="Hori S."/>
            <person name="Arai W."/>
            <person name="Tsubouchi T."/>
            <person name="Morono Y."/>
            <person name="Uchiyama I."/>
            <person name="Ito T."/>
            <person name="Fujiyama A."/>
            <person name="Inagaki F."/>
            <person name="Takami H."/>
        </authorList>
    </citation>
    <scope>NUCLEOTIDE SEQUENCE</scope>
    <source>
        <strain evidence="1">Expedition CK06-06</strain>
    </source>
</reference>
<dbReference type="AlphaFoldDB" id="X0W1K4"/>
<sequence>MKKKSFVAPKETDQPPLVDLALYDVPPLKRKSPKWILEEPIASVGSWEPLWHRRRCASWNAVEDGDGFAYEHSEAFVKDLKAVGCRMLISSFSKNHYIDDDEMPLKKK</sequence>
<organism evidence="1">
    <name type="scientific">marine sediment metagenome</name>
    <dbReference type="NCBI Taxonomy" id="412755"/>
    <lineage>
        <taxon>unclassified sequences</taxon>
        <taxon>metagenomes</taxon>
        <taxon>ecological metagenomes</taxon>
    </lineage>
</organism>
<proteinExistence type="predicted"/>
<name>X0W1K4_9ZZZZ</name>
<feature type="non-terminal residue" evidence="1">
    <location>
        <position position="108"/>
    </location>
</feature>
<protein>
    <submittedName>
        <fullName evidence="1">Uncharacterized protein</fullName>
    </submittedName>
</protein>
<gene>
    <name evidence="1" type="ORF">S01H1_48974</name>
</gene>